<reference evidence="2" key="1">
    <citation type="journal article" date="2023" name="G3 (Bethesda)">
        <title>Whole genome assemblies of Zophobas morio and Tenebrio molitor.</title>
        <authorList>
            <person name="Kaur S."/>
            <person name="Stinson S.A."/>
            <person name="diCenzo G.C."/>
        </authorList>
    </citation>
    <scope>NUCLEOTIDE SEQUENCE</scope>
    <source>
        <strain evidence="2">QUZm001</strain>
    </source>
</reference>
<evidence type="ECO:0000256" key="1">
    <source>
        <dbReference type="SAM" id="MobiDB-lite"/>
    </source>
</evidence>
<keyword evidence="3" id="KW-1185">Reference proteome</keyword>
<comment type="caution">
    <text evidence="2">The sequence shown here is derived from an EMBL/GenBank/DDBJ whole genome shotgun (WGS) entry which is preliminary data.</text>
</comment>
<dbReference type="EMBL" id="JALNTZ010000008">
    <property type="protein sequence ID" value="KAJ3642168.1"/>
    <property type="molecule type" value="Genomic_DNA"/>
</dbReference>
<gene>
    <name evidence="2" type="ORF">Zmor_024977</name>
</gene>
<evidence type="ECO:0000313" key="3">
    <source>
        <dbReference type="Proteomes" id="UP001168821"/>
    </source>
</evidence>
<evidence type="ECO:0000313" key="2">
    <source>
        <dbReference type="EMBL" id="KAJ3642168.1"/>
    </source>
</evidence>
<dbReference type="Proteomes" id="UP001168821">
    <property type="component" value="Unassembled WGS sequence"/>
</dbReference>
<proteinExistence type="predicted"/>
<protein>
    <submittedName>
        <fullName evidence="2">Uncharacterized protein</fullName>
    </submittedName>
</protein>
<dbReference type="AlphaFoldDB" id="A0AA38HQL2"/>
<accession>A0AA38HQL2</accession>
<feature type="region of interest" description="Disordered" evidence="1">
    <location>
        <begin position="48"/>
        <end position="82"/>
    </location>
</feature>
<name>A0AA38HQL2_9CUCU</name>
<organism evidence="2 3">
    <name type="scientific">Zophobas morio</name>
    <dbReference type="NCBI Taxonomy" id="2755281"/>
    <lineage>
        <taxon>Eukaryota</taxon>
        <taxon>Metazoa</taxon>
        <taxon>Ecdysozoa</taxon>
        <taxon>Arthropoda</taxon>
        <taxon>Hexapoda</taxon>
        <taxon>Insecta</taxon>
        <taxon>Pterygota</taxon>
        <taxon>Neoptera</taxon>
        <taxon>Endopterygota</taxon>
        <taxon>Coleoptera</taxon>
        <taxon>Polyphaga</taxon>
        <taxon>Cucujiformia</taxon>
        <taxon>Tenebrionidae</taxon>
        <taxon>Zophobas</taxon>
    </lineage>
</organism>
<sequence>MLGRPHIYIGSILGERNRRFVAQPMLFASLFSKAVNNTLLLKISRSPRCRGKVGPRETEKPIGTVRSRHDPRHGPSSDRCVYQNRRCDGGKISARMKRDFSDQKIP</sequence>